<gene>
    <name evidence="3" type="ORF">OIDMADRAFT_143028</name>
</gene>
<dbReference type="Proteomes" id="UP000054321">
    <property type="component" value="Unassembled WGS sequence"/>
</dbReference>
<evidence type="ECO:0000313" key="4">
    <source>
        <dbReference type="Proteomes" id="UP000054321"/>
    </source>
</evidence>
<dbReference type="InParanoid" id="A0A0C3HLT9"/>
<feature type="region of interest" description="Disordered" evidence="1">
    <location>
        <begin position="1"/>
        <end position="44"/>
    </location>
</feature>
<reference evidence="3 4" key="1">
    <citation type="submission" date="2014-04" db="EMBL/GenBank/DDBJ databases">
        <authorList>
            <consortium name="DOE Joint Genome Institute"/>
            <person name="Kuo A."/>
            <person name="Martino E."/>
            <person name="Perotto S."/>
            <person name="Kohler A."/>
            <person name="Nagy L.G."/>
            <person name="Floudas D."/>
            <person name="Copeland A."/>
            <person name="Barry K.W."/>
            <person name="Cichocki N."/>
            <person name="Veneault-Fourrey C."/>
            <person name="LaButti K."/>
            <person name="Lindquist E.A."/>
            <person name="Lipzen A."/>
            <person name="Lundell T."/>
            <person name="Morin E."/>
            <person name="Murat C."/>
            <person name="Sun H."/>
            <person name="Tunlid A."/>
            <person name="Henrissat B."/>
            <person name="Grigoriev I.V."/>
            <person name="Hibbett D.S."/>
            <person name="Martin F."/>
            <person name="Nordberg H.P."/>
            <person name="Cantor M.N."/>
            <person name="Hua S.X."/>
        </authorList>
    </citation>
    <scope>NUCLEOTIDE SEQUENCE [LARGE SCALE GENOMIC DNA]</scope>
    <source>
        <strain evidence="3 4">Zn</strain>
    </source>
</reference>
<dbReference type="HOGENOM" id="CLU_033726_4_3_1"/>
<dbReference type="InterPro" id="IPR021833">
    <property type="entry name" value="DUF3425"/>
</dbReference>
<sequence length="452" mass="50690">MSMDITPPTTDHLRGVGSRRSRQITERRREQNRVAQKNYRDKKKRYMQGLEAIAKGQSTDPTLPSTQVNRFAGLGCQGDKHSRDGSGYNDMNAQGSLQESVSHMYTPLSDQAECEGNLPVGTSQCAQFQPTTDVSMDQHQEDVGLDGNFITHSAIDPSLAVYSDDVFTWPLRNAGQDIVGAEESRFPNSQDDIQQDPPHNVTPFPLLSSRLADAQLPEDIVNRKFPLEEILMAGIKTLSGGEKLPMNSTLSRSPEIEARRIPTVRTNSDHCHLPDIHMNTIQLTTISFFAACMSNAAMIGLSPAELMNKKSQSPFYQPQISHEVAQTMCAGEFVHLKPQLRPSAIQLTSPHHPYLDILPFPAFRNCTIQLLQVQPQPFDPAELCRDLTSDGLICWGSTVRDGGDMTGSGAPWDIRSWEMQPWFRRKWWLLIDGLDGEMSQQTRWWREIRGST</sequence>
<reference evidence="4" key="2">
    <citation type="submission" date="2015-01" db="EMBL/GenBank/DDBJ databases">
        <title>Evolutionary Origins and Diversification of the Mycorrhizal Mutualists.</title>
        <authorList>
            <consortium name="DOE Joint Genome Institute"/>
            <consortium name="Mycorrhizal Genomics Consortium"/>
            <person name="Kohler A."/>
            <person name="Kuo A."/>
            <person name="Nagy L.G."/>
            <person name="Floudas D."/>
            <person name="Copeland A."/>
            <person name="Barry K.W."/>
            <person name="Cichocki N."/>
            <person name="Veneault-Fourrey C."/>
            <person name="LaButti K."/>
            <person name="Lindquist E.A."/>
            <person name="Lipzen A."/>
            <person name="Lundell T."/>
            <person name="Morin E."/>
            <person name="Murat C."/>
            <person name="Riley R."/>
            <person name="Ohm R."/>
            <person name="Sun H."/>
            <person name="Tunlid A."/>
            <person name="Henrissat B."/>
            <person name="Grigoriev I.V."/>
            <person name="Hibbett D.S."/>
            <person name="Martin F."/>
        </authorList>
    </citation>
    <scope>NUCLEOTIDE SEQUENCE [LARGE SCALE GENOMIC DNA]</scope>
    <source>
        <strain evidence="4">Zn</strain>
    </source>
</reference>
<dbReference type="Pfam" id="PF11905">
    <property type="entry name" value="DUF3425"/>
    <property type="match status" value="1"/>
</dbReference>
<dbReference type="OrthoDB" id="5973539at2759"/>
<dbReference type="PANTHER" id="PTHR38116:SF5">
    <property type="entry name" value="BZIP DOMAIN-CONTAINING PROTEIN"/>
    <property type="match status" value="1"/>
</dbReference>
<evidence type="ECO:0000256" key="1">
    <source>
        <dbReference type="SAM" id="MobiDB-lite"/>
    </source>
</evidence>
<protein>
    <recommendedName>
        <fullName evidence="2">BZIP domain-containing protein</fullName>
    </recommendedName>
</protein>
<dbReference type="SUPFAM" id="SSF57959">
    <property type="entry name" value="Leucine zipper domain"/>
    <property type="match status" value="1"/>
</dbReference>
<organism evidence="3 4">
    <name type="scientific">Oidiodendron maius (strain Zn)</name>
    <dbReference type="NCBI Taxonomy" id="913774"/>
    <lineage>
        <taxon>Eukaryota</taxon>
        <taxon>Fungi</taxon>
        <taxon>Dikarya</taxon>
        <taxon>Ascomycota</taxon>
        <taxon>Pezizomycotina</taxon>
        <taxon>Leotiomycetes</taxon>
        <taxon>Leotiomycetes incertae sedis</taxon>
        <taxon>Myxotrichaceae</taxon>
        <taxon>Oidiodendron</taxon>
    </lineage>
</organism>
<evidence type="ECO:0000259" key="2">
    <source>
        <dbReference type="PROSITE" id="PS00036"/>
    </source>
</evidence>
<proteinExistence type="predicted"/>
<dbReference type="EMBL" id="KN832873">
    <property type="protein sequence ID" value="KIN03312.1"/>
    <property type="molecule type" value="Genomic_DNA"/>
</dbReference>
<dbReference type="PANTHER" id="PTHR38116">
    <property type="entry name" value="CHROMOSOME 7, WHOLE GENOME SHOTGUN SEQUENCE"/>
    <property type="match status" value="1"/>
</dbReference>
<dbReference type="InterPro" id="IPR004827">
    <property type="entry name" value="bZIP"/>
</dbReference>
<name>A0A0C3HLT9_OIDMZ</name>
<dbReference type="InterPro" id="IPR046347">
    <property type="entry name" value="bZIP_sf"/>
</dbReference>
<dbReference type="GO" id="GO:0003700">
    <property type="term" value="F:DNA-binding transcription factor activity"/>
    <property type="evidence" value="ECO:0007669"/>
    <property type="project" value="InterPro"/>
</dbReference>
<evidence type="ECO:0000313" key="3">
    <source>
        <dbReference type="EMBL" id="KIN03312.1"/>
    </source>
</evidence>
<dbReference type="PROSITE" id="PS00036">
    <property type="entry name" value="BZIP_BASIC"/>
    <property type="match status" value="1"/>
</dbReference>
<dbReference type="Gene3D" id="1.20.5.170">
    <property type="match status" value="1"/>
</dbReference>
<feature type="domain" description="BZIP" evidence="2">
    <location>
        <begin position="27"/>
        <end position="42"/>
    </location>
</feature>
<dbReference type="AlphaFoldDB" id="A0A0C3HLT9"/>
<dbReference type="CDD" id="cd14688">
    <property type="entry name" value="bZIP_YAP"/>
    <property type="match status" value="1"/>
</dbReference>
<feature type="compositionally biased region" description="Basic and acidic residues" evidence="1">
    <location>
        <begin position="23"/>
        <end position="32"/>
    </location>
</feature>
<accession>A0A0C3HLT9</accession>
<keyword evidence="4" id="KW-1185">Reference proteome</keyword>